<protein>
    <submittedName>
        <fullName evidence="1">Uncharacterized protein</fullName>
    </submittedName>
</protein>
<dbReference type="EMBL" id="KD024765">
    <property type="protein sequence ID" value="EMS67022.1"/>
    <property type="molecule type" value="Genomic_DNA"/>
</dbReference>
<reference evidence="1" key="1">
    <citation type="journal article" date="2013" name="Nature">
        <title>Draft genome of the wheat A-genome progenitor Triticum urartu.</title>
        <authorList>
            <person name="Ling H.Q."/>
            <person name="Zhao S."/>
            <person name="Liu D."/>
            <person name="Wang J."/>
            <person name="Sun H."/>
            <person name="Zhang C."/>
            <person name="Fan H."/>
            <person name="Li D."/>
            <person name="Dong L."/>
            <person name="Tao Y."/>
            <person name="Gao C."/>
            <person name="Wu H."/>
            <person name="Li Y."/>
            <person name="Cui Y."/>
            <person name="Guo X."/>
            <person name="Zheng S."/>
            <person name="Wang B."/>
            <person name="Yu K."/>
            <person name="Liang Q."/>
            <person name="Yang W."/>
            <person name="Lou X."/>
            <person name="Chen J."/>
            <person name="Feng M."/>
            <person name="Jian J."/>
            <person name="Zhang X."/>
            <person name="Luo G."/>
            <person name="Jiang Y."/>
            <person name="Liu J."/>
            <person name="Wang Z."/>
            <person name="Sha Y."/>
            <person name="Zhang B."/>
            <person name="Wu H."/>
            <person name="Tang D."/>
            <person name="Shen Q."/>
            <person name="Xue P."/>
            <person name="Zou S."/>
            <person name="Wang X."/>
            <person name="Liu X."/>
            <person name="Wang F."/>
            <person name="Yang Y."/>
            <person name="An X."/>
            <person name="Dong Z."/>
            <person name="Zhang K."/>
            <person name="Zhang X."/>
            <person name="Luo M.C."/>
            <person name="Dvorak J."/>
            <person name="Tong Y."/>
            <person name="Wang J."/>
            <person name="Yang H."/>
            <person name="Li Z."/>
            <person name="Wang D."/>
            <person name="Zhang A."/>
            <person name="Wang J."/>
        </authorList>
    </citation>
    <scope>NUCLEOTIDE SEQUENCE</scope>
</reference>
<accession>M8A3T9</accession>
<evidence type="ECO:0000313" key="1">
    <source>
        <dbReference type="EMBL" id="EMS67022.1"/>
    </source>
</evidence>
<gene>
    <name evidence="1" type="ORF">TRIUR3_28530</name>
</gene>
<sequence length="71" mass="7987">MSIPPAFLCYHSEKHEGGRVAVSSSAADNDFIQPCIDDPSTQRTKLTTIILEQLPQCLAMSLFHIEDILWR</sequence>
<dbReference type="AlphaFoldDB" id="M8A3T9"/>
<name>M8A3T9_TRIUA</name>
<proteinExistence type="predicted"/>
<organism evidence="1">
    <name type="scientific">Triticum urartu</name>
    <name type="common">Red wild einkorn</name>
    <name type="synonym">Crithodium urartu</name>
    <dbReference type="NCBI Taxonomy" id="4572"/>
    <lineage>
        <taxon>Eukaryota</taxon>
        <taxon>Viridiplantae</taxon>
        <taxon>Streptophyta</taxon>
        <taxon>Embryophyta</taxon>
        <taxon>Tracheophyta</taxon>
        <taxon>Spermatophyta</taxon>
        <taxon>Magnoliopsida</taxon>
        <taxon>Liliopsida</taxon>
        <taxon>Poales</taxon>
        <taxon>Poaceae</taxon>
        <taxon>BOP clade</taxon>
        <taxon>Pooideae</taxon>
        <taxon>Triticodae</taxon>
        <taxon>Triticeae</taxon>
        <taxon>Triticinae</taxon>
        <taxon>Triticum</taxon>
    </lineage>
</organism>